<dbReference type="Proteomes" id="UP001321486">
    <property type="component" value="Chromosome"/>
</dbReference>
<dbReference type="EMBL" id="AP027732">
    <property type="protein sequence ID" value="BDZ49842.1"/>
    <property type="molecule type" value="Genomic_DNA"/>
</dbReference>
<organism evidence="3 4">
    <name type="scientific">Frondihabitans sucicola</name>
    <dbReference type="NCBI Taxonomy" id="1268041"/>
    <lineage>
        <taxon>Bacteria</taxon>
        <taxon>Bacillati</taxon>
        <taxon>Actinomycetota</taxon>
        <taxon>Actinomycetes</taxon>
        <taxon>Micrococcales</taxon>
        <taxon>Microbacteriaceae</taxon>
        <taxon>Frondihabitans</taxon>
    </lineage>
</organism>
<evidence type="ECO:0000256" key="1">
    <source>
        <dbReference type="SAM" id="Phobius"/>
    </source>
</evidence>
<keyword evidence="1" id="KW-0812">Transmembrane</keyword>
<evidence type="ECO:0000313" key="3">
    <source>
        <dbReference type="EMBL" id="BDZ49842.1"/>
    </source>
</evidence>
<feature type="transmembrane region" description="Helical" evidence="1">
    <location>
        <begin position="29"/>
        <end position="57"/>
    </location>
</feature>
<keyword evidence="1" id="KW-0472">Membrane</keyword>
<proteinExistence type="predicted"/>
<sequence>MTFLLLLAIAAALFVAAFPQVVGLQQHYYIAQLVSFRGALVVVAVVAAIVLLLLGLAIRPVRGFLGGFAVLLLVFAVVSAGVIVERGTGSTSFDAKVSGDITVLAWNTRGSATGADAIAKLALAEHANIVSLPETQRKSADEVAAIMKKSGVTMSVLTLAYDQKDATRSTSLLISSNLGAYETSADKTTTDVLPSVVARPKDGTGPVIVAAHPVAPVKAHMAAWRHDLDYLADLCSGESMIMAGDFNSTLDHQSGLGATPSSTLGKCRDAAKATGNAGVGTWPTNVPELLGTPIDHVMTTSDYKVTGFTVVSTEDHAGSDHRPVVAQLTPRDDQ</sequence>
<dbReference type="SUPFAM" id="SSF56219">
    <property type="entry name" value="DNase I-like"/>
    <property type="match status" value="1"/>
</dbReference>
<dbReference type="Pfam" id="PF03372">
    <property type="entry name" value="Exo_endo_phos"/>
    <property type="match status" value="1"/>
</dbReference>
<evidence type="ECO:0000259" key="2">
    <source>
        <dbReference type="Pfam" id="PF03372"/>
    </source>
</evidence>
<protein>
    <recommendedName>
        <fullName evidence="2">Endonuclease/exonuclease/phosphatase domain-containing protein</fullName>
    </recommendedName>
</protein>
<evidence type="ECO:0000313" key="4">
    <source>
        <dbReference type="Proteomes" id="UP001321486"/>
    </source>
</evidence>
<dbReference type="Gene3D" id="3.60.10.10">
    <property type="entry name" value="Endonuclease/exonuclease/phosphatase"/>
    <property type="match status" value="1"/>
</dbReference>
<gene>
    <name evidence="3" type="ORF">GCM10025867_20830</name>
</gene>
<accession>A0ABN6XXT1</accession>
<feature type="transmembrane region" description="Helical" evidence="1">
    <location>
        <begin position="64"/>
        <end position="84"/>
    </location>
</feature>
<keyword evidence="4" id="KW-1185">Reference proteome</keyword>
<reference evidence="4" key="1">
    <citation type="journal article" date="2019" name="Int. J. Syst. Evol. Microbiol.">
        <title>The Global Catalogue of Microorganisms (GCM) 10K type strain sequencing project: providing services to taxonomists for standard genome sequencing and annotation.</title>
        <authorList>
            <consortium name="The Broad Institute Genomics Platform"/>
            <consortium name="The Broad Institute Genome Sequencing Center for Infectious Disease"/>
            <person name="Wu L."/>
            <person name="Ma J."/>
        </authorList>
    </citation>
    <scope>NUCLEOTIDE SEQUENCE [LARGE SCALE GENOMIC DNA]</scope>
    <source>
        <strain evidence="4">NBRC 108728</strain>
    </source>
</reference>
<keyword evidence="1" id="KW-1133">Transmembrane helix</keyword>
<dbReference type="RefSeq" id="WP_286346543.1">
    <property type="nucleotide sequence ID" value="NZ_AP027732.1"/>
</dbReference>
<dbReference type="InterPro" id="IPR005135">
    <property type="entry name" value="Endo/exonuclease/phosphatase"/>
</dbReference>
<dbReference type="InterPro" id="IPR036691">
    <property type="entry name" value="Endo/exonu/phosph_ase_sf"/>
</dbReference>
<feature type="domain" description="Endonuclease/exonuclease/phosphatase" evidence="2">
    <location>
        <begin position="105"/>
        <end position="321"/>
    </location>
</feature>
<name>A0ABN6XXT1_9MICO</name>